<protein>
    <recommendedName>
        <fullName evidence="4">rhamnogalacturonan endolyase</fullName>
        <ecNumber evidence="4">4.2.2.23</ecNumber>
    </recommendedName>
</protein>
<feature type="signal peptide" evidence="13">
    <location>
        <begin position="1"/>
        <end position="20"/>
    </location>
</feature>
<reference evidence="17 18" key="1">
    <citation type="journal article" date="2018" name="IMA Fungus">
        <title>IMA Genome-F 9: Draft genome sequence of Annulohypoxylon stygium, Aspergillus mulundensis, Berkeleyomyces basicola (syn. Thielaviopsis basicola), Ceratocystis smalleyi, two Cercospora beticola strains, Coleophoma cylindrospora, Fusarium fracticaudum, Phialophora cf. hyalina, and Morchella septimelata.</title>
        <authorList>
            <person name="Wingfield B.D."/>
            <person name="Bills G.F."/>
            <person name="Dong Y."/>
            <person name="Huang W."/>
            <person name="Nel W.J."/>
            <person name="Swalarsk-Parry B.S."/>
            <person name="Vaghefi N."/>
            <person name="Wilken P.M."/>
            <person name="An Z."/>
            <person name="de Beer Z.W."/>
            <person name="De Vos L."/>
            <person name="Chen L."/>
            <person name="Duong T.A."/>
            <person name="Gao Y."/>
            <person name="Hammerbacher A."/>
            <person name="Kikkert J.R."/>
            <person name="Li Y."/>
            <person name="Li H."/>
            <person name="Li K."/>
            <person name="Li Q."/>
            <person name="Liu X."/>
            <person name="Ma X."/>
            <person name="Naidoo K."/>
            <person name="Pethybridge S.J."/>
            <person name="Sun J."/>
            <person name="Steenkamp E.T."/>
            <person name="van der Nest M.A."/>
            <person name="van Wyk S."/>
            <person name="Wingfield M.J."/>
            <person name="Xiong C."/>
            <person name="Yue Q."/>
            <person name="Zhang X."/>
        </authorList>
    </citation>
    <scope>NUCLEOTIDE SEQUENCE [LARGE SCALE GENOMIC DNA]</scope>
    <source>
        <strain evidence="17 18">BP6252</strain>
    </source>
</reference>
<dbReference type="SUPFAM" id="SSF74650">
    <property type="entry name" value="Galactose mutarotase-like"/>
    <property type="match status" value="1"/>
</dbReference>
<keyword evidence="10" id="KW-0961">Cell wall biogenesis/degradation</keyword>
<evidence type="ECO:0000313" key="18">
    <source>
        <dbReference type="Proteomes" id="UP000256645"/>
    </source>
</evidence>
<dbReference type="InterPro" id="IPR029413">
    <property type="entry name" value="RG-lyase_II"/>
</dbReference>
<comment type="similarity">
    <text evidence="3">Belongs to the polysaccharide lyase 4 family.</text>
</comment>
<sequence>MRFFRSVLLGALCFPSIALAAWGYTDDGTNYVVDVGSLLVFKVSKSTGDITSMVYNGVETNGYSGKNTQVESGLGASTVTIQQYTTPANIIKITVVHGTLIQTYIARYGNNNIYMFTRKGDATVTALRYIVRIPSTILPKAITDADYYDEPLVDLEETDVTRSSTNSYTKAKHYSGDLYGRTMDYDYVGKASSTIGMYMIRSNHEKASGGPFFRSLLARSAVTEEDIYEILYYNMGTTDPERFGLQGPYVLSFTSGTAPNSNLFARKADYSWMDNLGITDYVPASGRGAVLGVGIASMKSGFTYVAALSNTEAQYWGTASASTGAFSITGALPGTYTLTIYKGELAVYTSSVVVTAGAELALHTITPDNDPSDTTAIWRIGDWDGTPAGFTNFDASPMLPTYMHPSDFRLASWTPPNYIVGTSTAAGAMPGYMWVDVNNGHLIYFRLSAAQTAAAHTVRIGITQAFANGRPQIKINSWTSAIPAATSQASTRSLTVGTYRGTNTMLTYTVPASAFVATGGWNIMTINVVPSYHSGGEEHELPPYDSLTSGVIKPDPPSKPRLSFLLIWSVAMLLTIGAVLGGVLGSRAVNREHATTSIFEPTPTTTTVAATPTVMAAAQCNDTTMLAYIISTSEIYVKTSNAGWNAPSINITNNPVPLQMASAAMLCKSIVPPTPGSKSSLSYHIYYLASELEGIMEEGPATIYPSNAYSLAAIWVGENGINLFYQGSIHIIEVSSTGNNSWSTPVDTGIEALGETALSAVPVNSSDPNTDVNIFYESLSSSDYTSNNTWTNLVQASMALLVNETSTSNQQNFSFGSLQPRVVVASTSDNGDIKQYIYTDETSMVGVSVTTPGNNTFVAASNTSTLDISEEPQLIQEPVGVSSGVGSAVVFFTKAEKILQYIWDGSSWHLNATVVP</sequence>
<dbReference type="InterPro" id="IPR015364">
    <property type="entry name" value="RhgB_N"/>
</dbReference>
<dbReference type="GO" id="GO:0102210">
    <property type="term" value="F:rhamnogalacturonan endolyase activity"/>
    <property type="evidence" value="ECO:0007669"/>
    <property type="project" value="UniProtKB-EC"/>
</dbReference>
<evidence type="ECO:0000256" key="7">
    <source>
        <dbReference type="ARBA" id="ARBA00023157"/>
    </source>
</evidence>
<gene>
    <name evidence="17" type="ORF">BP6252_02893</name>
</gene>
<evidence type="ECO:0000256" key="11">
    <source>
        <dbReference type="ARBA" id="ARBA00023326"/>
    </source>
</evidence>
<dbReference type="EMBL" id="PDLM01000002">
    <property type="protein sequence ID" value="RDW85303.1"/>
    <property type="molecule type" value="Genomic_DNA"/>
</dbReference>
<evidence type="ECO:0000256" key="5">
    <source>
        <dbReference type="ARBA" id="ARBA00022525"/>
    </source>
</evidence>
<proteinExistence type="inferred from homology"/>
<evidence type="ECO:0000259" key="16">
    <source>
        <dbReference type="Pfam" id="PF14686"/>
    </source>
</evidence>
<evidence type="ECO:0000256" key="13">
    <source>
        <dbReference type="SAM" id="SignalP"/>
    </source>
</evidence>
<dbReference type="PANTHER" id="PTHR36574:SF1">
    <property type="entry name" value="RHAMNOGALACTURONATE LYASE-RELATED"/>
    <property type="match status" value="1"/>
</dbReference>
<evidence type="ECO:0000259" key="14">
    <source>
        <dbReference type="Pfam" id="PF09284"/>
    </source>
</evidence>
<evidence type="ECO:0000313" key="17">
    <source>
        <dbReference type="EMBL" id="RDW85303.1"/>
    </source>
</evidence>
<feature type="domain" description="Rhamnogalacturonan lyase" evidence="15">
    <location>
        <begin position="377"/>
        <end position="533"/>
    </location>
</feature>
<dbReference type="Pfam" id="PF14683">
    <property type="entry name" value="CBM-like"/>
    <property type="match status" value="1"/>
</dbReference>
<keyword evidence="12" id="KW-0472">Membrane</keyword>
<dbReference type="Proteomes" id="UP000256645">
    <property type="component" value="Unassembled WGS sequence"/>
</dbReference>
<dbReference type="Gene3D" id="2.60.120.260">
    <property type="entry name" value="Galactose-binding domain-like"/>
    <property type="match status" value="1"/>
</dbReference>
<evidence type="ECO:0000256" key="6">
    <source>
        <dbReference type="ARBA" id="ARBA00022729"/>
    </source>
</evidence>
<evidence type="ECO:0000256" key="1">
    <source>
        <dbReference type="ARBA" id="ARBA00001324"/>
    </source>
</evidence>
<dbReference type="EC" id="4.2.2.23" evidence="4"/>
<keyword evidence="9" id="KW-0119">Carbohydrate metabolism</keyword>
<dbReference type="SUPFAM" id="SSF49452">
    <property type="entry name" value="Starch-binding domain-like"/>
    <property type="match status" value="1"/>
</dbReference>
<accession>A0A3D8SGA7</accession>
<feature type="domain" description="Rhamnogalacturonan lyase" evidence="16">
    <location>
        <begin position="287"/>
        <end position="359"/>
    </location>
</feature>
<feature type="chain" id="PRO_5017717604" description="rhamnogalacturonan endolyase" evidence="13">
    <location>
        <begin position="21"/>
        <end position="916"/>
    </location>
</feature>
<dbReference type="InterPro" id="IPR008979">
    <property type="entry name" value="Galactose-bd-like_sf"/>
</dbReference>
<dbReference type="InterPro" id="IPR013784">
    <property type="entry name" value="Carb-bd-like_fold"/>
</dbReference>
<keyword evidence="12" id="KW-0812">Transmembrane</keyword>
<evidence type="ECO:0000256" key="9">
    <source>
        <dbReference type="ARBA" id="ARBA00023277"/>
    </source>
</evidence>
<dbReference type="GO" id="GO:0030246">
    <property type="term" value="F:carbohydrate binding"/>
    <property type="evidence" value="ECO:0007669"/>
    <property type="project" value="InterPro"/>
</dbReference>
<evidence type="ECO:0000256" key="8">
    <source>
        <dbReference type="ARBA" id="ARBA00023239"/>
    </source>
</evidence>
<name>A0A3D8SGA7_9HELO</name>
<dbReference type="GO" id="GO:0071555">
    <property type="term" value="P:cell wall organization"/>
    <property type="evidence" value="ECO:0007669"/>
    <property type="project" value="UniProtKB-KW"/>
</dbReference>
<keyword evidence="8" id="KW-0456">Lyase</keyword>
<dbReference type="OrthoDB" id="114708at2759"/>
<keyword evidence="11" id="KW-0624">Polysaccharide degradation</keyword>
<evidence type="ECO:0000256" key="4">
    <source>
        <dbReference type="ARBA" id="ARBA00012437"/>
    </source>
</evidence>
<dbReference type="SUPFAM" id="SSF89372">
    <property type="entry name" value="Fucose-specific lectin"/>
    <property type="match status" value="1"/>
</dbReference>
<feature type="domain" description="Rhamnogalacturonase B N-terminal" evidence="14">
    <location>
        <begin position="22"/>
        <end position="279"/>
    </location>
</feature>
<keyword evidence="7" id="KW-1015">Disulfide bond</keyword>
<keyword evidence="18" id="KW-1185">Reference proteome</keyword>
<dbReference type="GO" id="GO:0005576">
    <property type="term" value="C:extracellular region"/>
    <property type="evidence" value="ECO:0007669"/>
    <property type="project" value="UniProtKB-SubCell"/>
</dbReference>
<dbReference type="InterPro" id="IPR011013">
    <property type="entry name" value="Gal_mutarotase_sf_dom"/>
</dbReference>
<feature type="transmembrane region" description="Helical" evidence="12">
    <location>
        <begin position="562"/>
        <end position="584"/>
    </location>
</feature>
<dbReference type="InterPro" id="IPR016590">
    <property type="entry name" value="Rhamnogalacturonase_B"/>
</dbReference>
<dbReference type="AlphaFoldDB" id="A0A3D8SGA7"/>
<keyword evidence="6 13" id="KW-0732">Signal</keyword>
<dbReference type="Gene3D" id="2.60.40.1120">
    <property type="entry name" value="Carboxypeptidase-like, regulatory domain"/>
    <property type="match status" value="1"/>
</dbReference>
<dbReference type="PANTHER" id="PTHR36574">
    <property type="entry name" value="RHAMNOGALACTURONATE LYASE-RELATED"/>
    <property type="match status" value="1"/>
</dbReference>
<dbReference type="Pfam" id="PF09284">
    <property type="entry name" value="RhgB_N"/>
    <property type="match status" value="1"/>
</dbReference>
<organism evidence="17 18">
    <name type="scientific">Coleophoma cylindrospora</name>
    <dbReference type="NCBI Taxonomy" id="1849047"/>
    <lineage>
        <taxon>Eukaryota</taxon>
        <taxon>Fungi</taxon>
        <taxon>Dikarya</taxon>
        <taxon>Ascomycota</taxon>
        <taxon>Pezizomycotina</taxon>
        <taxon>Leotiomycetes</taxon>
        <taxon>Helotiales</taxon>
        <taxon>Dermateaceae</taxon>
        <taxon>Coleophoma</taxon>
    </lineage>
</organism>
<dbReference type="GO" id="GO:0045490">
    <property type="term" value="P:pectin catabolic process"/>
    <property type="evidence" value="ECO:0007669"/>
    <property type="project" value="TreeGrafter"/>
</dbReference>
<dbReference type="SUPFAM" id="SSF49785">
    <property type="entry name" value="Galactose-binding domain-like"/>
    <property type="match status" value="1"/>
</dbReference>
<evidence type="ECO:0000256" key="12">
    <source>
        <dbReference type="SAM" id="Phobius"/>
    </source>
</evidence>
<keyword evidence="5" id="KW-0964">Secreted</keyword>
<comment type="caution">
    <text evidence="17">The sequence shown here is derived from an EMBL/GenBank/DDBJ whole genome shotgun (WGS) entry which is preliminary data.</text>
</comment>
<comment type="subcellular location">
    <subcellularLocation>
        <location evidence="2">Secreted</location>
    </subcellularLocation>
</comment>
<evidence type="ECO:0000256" key="10">
    <source>
        <dbReference type="ARBA" id="ARBA00023316"/>
    </source>
</evidence>
<keyword evidence="12" id="KW-1133">Transmembrane helix</keyword>
<dbReference type="Pfam" id="PF14686">
    <property type="entry name" value="fn3_3"/>
    <property type="match status" value="1"/>
</dbReference>
<evidence type="ECO:0000256" key="2">
    <source>
        <dbReference type="ARBA" id="ARBA00004613"/>
    </source>
</evidence>
<evidence type="ECO:0000259" key="15">
    <source>
        <dbReference type="Pfam" id="PF14683"/>
    </source>
</evidence>
<dbReference type="InterPro" id="IPR014718">
    <property type="entry name" value="GH-type_carb-bd"/>
</dbReference>
<dbReference type="Gene3D" id="2.70.98.10">
    <property type="match status" value="1"/>
</dbReference>
<evidence type="ECO:0000256" key="3">
    <source>
        <dbReference type="ARBA" id="ARBA00010418"/>
    </source>
</evidence>
<dbReference type="CDD" id="cd10317">
    <property type="entry name" value="RGL4_C"/>
    <property type="match status" value="1"/>
</dbReference>
<dbReference type="InterPro" id="IPR029411">
    <property type="entry name" value="RG-lyase_III"/>
</dbReference>
<comment type="catalytic activity">
    <reaction evidence="1">
        <text>Endotype eliminative cleavage of L-alpha-rhamnopyranosyl-(1-&gt;4)-alpha-D-galactopyranosyluronic acid bonds of rhamnogalacturonan I domains in ramified hairy regions of pectin leaving L-rhamnopyranose at the reducing end and 4-deoxy-4,5-unsaturated D-galactopyranosyluronic acid at the non-reducing end.</text>
        <dbReference type="EC" id="4.2.2.23"/>
    </reaction>
</comment>
<dbReference type="STRING" id="1849047.A0A3D8SGA7"/>